<dbReference type="RefSeq" id="WP_129229987.1">
    <property type="nucleotide sequence ID" value="NZ_QYBB01000088.1"/>
</dbReference>
<dbReference type="Proteomes" id="UP000290759">
    <property type="component" value="Unassembled WGS sequence"/>
</dbReference>
<comment type="caution">
    <text evidence="1">The sequence shown here is derived from an EMBL/GenBank/DDBJ whole genome shotgun (WGS) entry which is preliminary data.</text>
</comment>
<name>A0A4Q2TZZ2_9HYPH</name>
<sequence>MEATTKLKRAAAPRRLVRDKPEDFVADWFFPISMPAFQAAIDVERTERRKPRKSLHGEKLPPLIWYVWSQRARPDWAFVEGDVFHAPPIAPGPWREQATGLRWTVQIKRLLDRTATVVVTEYREARTSVLDVSMDDLATLLRTGFLDGRFDFAAALPLDRGDHVE</sequence>
<protein>
    <submittedName>
        <fullName evidence="1">Uncharacterized protein</fullName>
    </submittedName>
</protein>
<dbReference type="EMBL" id="QYBB01000088">
    <property type="protein sequence ID" value="RYC28928.1"/>
    <property type="molecule type" value="Genomic_DNA"/>
</dbReference>
<reference evidence="1 2" key="1">
    <citation type="submission" date="2018-12" db="EMBL/GenBank/DDBJ databases">
        <authorList>
            <person name="Grouzdev D.S."/>
            <person name="Krutkina M.S."/>
        </authorList>
    </citation>
    <scope>NUCLEOTIDE SEQUENCE [LARGE SCALE GENOMIC DNA]</scope>
    <source>
        <strain evidence="1 2">RmlP026</strain>
    </source>
</reference>
<evidence type="ECO:0000313" key="1">
    <source>
        <dbReference type="EMBL" id="RYC28928.1"/>
    </source>
</evidence>
<keyword evidence="2" id="KW-1185">Reference proteome</keyword>
<evidence type="ECO:0000313" key="2">
    <source>
        <dbReference type="Proteomes" id="UP000290759"/>
    </source>
</evidence>
<reference evidence="1 2" key="2">
    <citation type="submission" date="2019-02" db="EMBL/GenBank/DDBJ databases">
        <title>'Lichenibacterium ramalinii' gen. nov. sp. nov., 'Lichenibacterium minor' gen. nov. sp. nov.</title>
        <authorList>
            <person name="Pankratov T."/>
        </authorList>
    </citation>
    <scope>NUCLEOTIDE SEQUENCE [LARGE SCALE GENOMIC DNA]</scope>
    <source>
        <strain evidence="1 2">RmlP026</strain>
    </source>
</reference>
<gene>
    <name evidence="1" type="ORF">D3273_26670</name>
</gene>
<proteinExistence type="predicted"/>
<accession>A0A4Q2TZZ2</accession>
<dbReference type="OrthoDB" id="9153919at2"/>
<organism evidence="1 2">
    <name type="scientific">Lichenibacterium minor</name>
    <dbReference type="NCBI Taxonomy" id="2316528"/>
    <lineage>
        <taxon>Bacteria</taxon>
        <taxon>Pseudomonadati</taxon>
        <taxon>Pseudomonadota</taxon>
        <taxon>Alphaproteobacteria</taxon>
        <taxon>Hyphomicrobiales</taxon>
        <taxon>Lichenihabitantaceae</taxon>
        <taxon>Lichenibacterium</taxon>
    </lineage>
</organism>
<dbReference type="AlphaFoldDB" id="A0A4Q2TZZ2"/>